<feature type="region of interest" description="Disordered" evidence="1">
    <location>
        <begin position="291"/>
        <end position="329"/>
    </location>
</feature>
<protein>
    <submittedName>
        <fullName evidence="2">Uncharacterized protein</fullName>
    </submittedName>
</protein>
<comment type="caution">
    <text evidence="2">The sequence shown here is derived from an EMBL/GenBank/DDBJ whole genome shotgun (WGS) entry which is preliminary data.</text>
</comment>
<dbReference type="GeneID" id="87914954"/>
<feature type="region of interest" description="Disordered" evidence="1">
    <location>
        <begin position="1"/>
        <end position="45"/>
    </location>
</feature>
<organism evidence="2 3">
    <name type="scientific">Trichoderma aggressivum f. europaeum</name>
    <dbReference type="NCBI Taxonomy" id="173218"/>
    <lineage>
        <taxon>Eukaryota</taxon>
        <taxon>Fungi</taxon>
        <taxon>Dikarya</taxon>
        <taxon>Ascomycota</taxon>
        <taxon>Pezizomycotina</taxon>
        <taxon>Sordariomycetes</taxon>
        <taxon>Hypocreomycetidae</taxon>
        <taxon>Hypocreales</taxon>
        <taxon>Hypocreaceae</taxon>
        <taxon>Trichoderma</taxon>
    </lineage>
</organism>
<dbReference type="AlphaFoldDB" id="A0AAE1I593"/>
<proteinExistence type="predicted"/>
<name>A0AAE1I593_9HYPO</name>
<dbReference type="Proteomes" id="UP001273209">
    <property type="component" value="Unassembled WGS sequence"/>
</dbReference>
<dbReference type="RefSeq" id="XP_062750128.1">
    <property type="nucleotide sequence ID" value="XM_062895049.1"/>
</dbReference>
<dbReference type="EMBL" id="JAWRVG010000094">
    <property type="protein sequence ID" value="KAK4060023.1"/>
    <property type="molecule type" value="Genomic_DNA"/>
</dbReference>
<reference evidence="2" key="1">
    <citation type="submission" date="2023-11" db="EMBL/GenBank/DDBJ databases">
        <title>The genome sequences of three competitors of mushroom-forming fungi.</title>
        <authorList>
            <person name="Beijen E."/>
            <person name="Ohm R.A."/>
        </authorList>
    </citation>
    <scope>NUCLEOTIDE SEQUENCE</scope>
    <source>
        <strain evidence="2">CBS 100526</strain>
    </source>
</reference>
<accession>A0AAE1I593</accession>
<evidence type="ECO:0000313" key="3">
    <source>
        <dbReference type="Proteomes" id="UP001273209"/>
    </source>
</evidence>
<evidence type="ECO:0000313" key="2">
    <source>
        <dbReference type="EMBL" id="KAK4060023.1"/>
    </source>
</evidence>
<feature type="compositionally biased region" description="Basic and acidic residues" evidence="1">
    <location>
        <begin position="25"/>
        <end position="39"/>
    </location>
</feature>
<keyword evidence="3" id="KW-1185">Reference proteome</keyword>
<gene>
    <name evidence="2" type="ORF">Triagg1_10924</name>
</gene>
<evidence type="ECO:0000256" key="1">
    <source>
        <dbReference type="SAM" id="MobiDB-lite"/>
    </source>
</evidence>
<feature type="compositionally biased region" description="Basic residues" evidence="1">
    <location>
        <begin position="1"/>
        <end position="10"/>
    </location>
</feature>
<sequence length="512" mass="56677">MVRPSKQKKRVLPEGVPAFAGPKTVKAEAGEEAPEEQRIGPKFNPKMASGFEPAEDFEDRWKGCTVIFGNDELNTAILSPDQQILVETEDQPIYLRDGHAVIPEDEVMKYRVLARCQHLTCGPAKEPRAKADGENANDSEALMNSISDGKSVYIGQSMHMDGSVIASGQNEEKHSSGFDFKGLDLKSEPQKVITGSGTIPHWWKDGYFCPHSRIGPAIKQEIPPEAALTKQVPPRQPKLSIQEYIVPHTLDIFMDQLRCNLSNLVKDGFLSVNGSTKLELNRDLEWVPRGSKRVAEEELETPPAKVIRGPDASRTPSPVPSGDFVGDPGPDPIPDYAEYEDLMKVWSAAPAGVHWAWKAKLEDAKGLEEGNRSEAALRDLLAKASEAEDADWRVVFQQVKDAFEKGQAVSDQVIDTQLALAFGRIMGICPPEGPVTNVWGNYFRRAAGKVNRGAAFCIGEILSNLQRPDTTNKEFVEEDLKELRDNVQARAAREWLGKWVELIAPDLYSKDD</sequence>